<keyword evidence="3" id="KW-1185">Reference proteome</keyword>
<dbReference type="VEuPathDB" id="MicrosporidiaDB:THOM_0494"/>
<organism evidence="2 3">
    <name type="scientific">Trachipleistophora hominis</name>
    <name type="common">Microsporidian parasite</name>
    <dbReference type="NCBI Taxonomy" id="72359"/>
    <lineage>
        <taxon>Eukaryota</taxon>
        <taxon>Fungi</taxon>
        <taxon>Fungi incertae sedis</taxon>
        <taxon>Microsporidia</taxon>
        <taxon>Pleistophoridae</taxon>
        <taxon>Trachipleistophora</taxon>
    </lineage>
</organism>
<gene>
    <name evidence="2" type="ORF">THOM_0494</name>
</gene>
<proteinExistence type="predicted"/>
<evidence type="ECO:0000256" key="1">
    <source>
        <dbReference type="SAM" id="MobiDB-lite"/>
    </source>
</evidence>
<name>L7JYC2_TRAHO</name>
<reference evidence="2 3" key="1">
    <citation type="journal article" date="2012" name="PLoS Pathog.">
        <title>The genome of the obligate intracellular parasite Trachipleistophora hominis: new insights into microsporidian genome dynamics and reductive evolution.</title>
        <authorList>
            <person name="Heinz E."/>
            <person name="Williams T.A."/>
            <person name="Nakjang S."/>
            <person name="Noel C.J."/>
            <person name="Swan D.C."/>
            <person name="Goldberg A.V."/>
            <person name="Harris S.R."/>
            <person name="Weinmaier T."/>
            <person name="Markert S."/>
            <person name="Becher D."/>
            <person name="Bernhardt J."/>
            <person name="Dagan T."/>
            <person name="Hacker C."/>
            <person name="Lucocq J.M."/>
            <person name="Schweder T."/>
            <person name="Rattei T."/>
            <person name="Hall N."/>
            <person name="Hirt R.P."/>
            <person name="Embley T.M."/>
        </authorList>
    </citation>
    <scope>NUCLEOTIDE SEQUENCE [LARGE SCALE GENOMIC DNA]</scope>
</reference>
<feature type="compositionally biased region" description="Basic and acidic residues" evidence="1">
    <location>
        <begin position="181"/>
        <end position="197"/>
    </location>
</feature>
<feature type="region of interest" description="Disordered" evidence="1">
    <location>
        <begin position="159"/>
        <end position="197"/>
    </location>
</feature>
<dbReference type="InParanoid" id="L7JYC2"/>
<dbReference type="Proteomes" id="UP000011185">
    <property type="component" value="Unassembled WGS sequence"/>
</dbReference>
<dbReference type="HOGENOM" id="CLU_1385050_0_0_1"/>
<sequence>MFLFTLYCVISCNSPKSEETGESSGSEAIINQQNVKVNKRLKKFSRRVNKSPHQLSISSPSQAYTLKSCEHGTNKSGGEGYNLDMSNLANFYTSSKPTSSKQISFLPSVDNTRESGTQQRRLDYFSLRRNGIACDDNQTFYSDGSEADYKMTFAKRRKRSMHDTSNNIDKPLIVLTNGESMSKKKFDQGNGKTKNEE</sequence>
<accession>L7JYC2</accession>
<dbReference type="AlphaFoldDB" id="L7JYC2"/>
<evidence type="ECO:0000313" key="3">
    <source>
        <dbReference type="Proteomes" id="UP000011185"/>
    </source>
</evidence>
<dbReference type="EMBL" id="JH993845">
    <property type="protein sequence ID" value="ELQ76468.1"/>
    <property type="molecule type" value="Genomic_DNA"/>
</dbReference>
<evidence type="ECO:0000313" key="2">
    <source>
        <dbReference type="EMBL" id="ELQ76468.1"/>
    </source>
</evidence>
<protein>
    <submittedName>
        <fullName evidence="2">Uncharacterized protein</fullName>
    </submittedName>
</protein>